<dbReference type="AlphaFoldDB" id="A0A9N9NK61"/>
<proteinExistence type="predicted"/>
<protein>
    <submittedName>
        <fullName evidence="2">10045_t:CDS:1</fullName>
    </submittedName>
</protein>
<dbReference type="EMBL" id="CAJVPV010028807">
    <property type="protein sequence ID" value="CAG8737234.1"/>
    <property type="molecule type" value="Genomic_DNA"/>
</dbReference>
<dbReference type="OrthoDB" id="239865at2759"/>
<accession>A0A9N9NK61</accession>
<dbReference type="Proteomes" id="UP000789342">
    <property type="component" value="Unassembled WGS sequence"/>
</dbReference>
<feature type="region of interest" description="Disordered" evidence="1">
    <location>
        <begin position="42"/>
        <end position="65"/>
    </location>
</feature>
<evidence type="ECO:0000313" key="3">
    <source>
        <dbReference type="Proteomes" id="UP000789342"/>
    </source>
</evidence>
<dbReference type="PANTHER" id="PTHR13211:SF0">
    <property type="entry name" value="TELOMERASE CAJAL BODY PROTEIN 1"/>
    <property type="match status" value="1"/>
</dbReference>
<dbReference type="InterPro" id="IPR051150">
    <property type="entry name" value="SWT21/TCAB1_mRNA_Telomere"/>
</dbReference>
<evidence type="ECO:0000313" key="2">
    <source>
        <dbReference type="EMBL" id="CAG8737234.1"/>
    </source>
</evidence>
<gene>
    <name evidence="2" type="ORF">AMORRO_LOCUS14463</name>
</gene>
<organism evidence="2 3">
    <name type="scientific">Acaulospora morrowiae</name>
    <dbReference type="NCBI Taxonomy" id="94023"/>
    <lineage>
        <taxon>Eukaryota</taxon>
        <taxon>Fungi</taxon>
        <taxon>Fungi incertae sedis</taxon>
        <taxon>Mucoromycota</taxon>
        <taxon>Glomeromycotina</taxon>
        <taxon>Glomeromycetes</taxon>
        <taxon>Diversisporales</taxon>
        <taxon>Acaulosporaceae</taxon>
        <taxon>Acaulospora</taxon>
    </lineage>
</organism>
<feature type="non-terminal residue" evidence="2">
    <location>
        <position position="65"/>
    </location>
</feature>
<evidence type="ECO:0000256" key="1">
    <source>
        <dbReference type="SAM" id="MobiDB-lite"/>
    </source>
</evidence>
<sequence>VRCSYIIVDHREQVVGPNALSFNLDGSKIYCGYKNMIKIYNTNRPGYDGDEYPTTPARKSKEGQK</sequence>
<dbReference type="PANTHER" id="PTHR13211">
    <property type="entry name" value="TELOMERASE CAJAL BODY PROTEIN 1"/>
    <property type="match status" value="1"/>
</dbReference>
<keyword evidence="3" id="KW-1185">Reference proteome</keyword>
<reference evidence="2" key="1">
    <citation type="submission" date="2021-06" db="EMBL/GenBank/DDBJ databases">
        <authorList>
            <person name="Kallberg Y."/>
            <person name="Tangrot J."/>
            <person name="Rosling A."/>
        </authorList>
    </citation>
    <scope>NUCLEOTIDE SEQUENCE</scope>
    <source>
        <strain evidence="2">CL551</strain>
    </source>
</reference>
<comment type="caution">
    <text evidence="2">The sequence shown here is derived from an EMBL/GenBank/DDBJ whole genome shotgun (WGS) entry which is preliminary data.</text>
</comment>
<name>A0A9N9NK61_9GLOM</name>
<feature type="non-terminal residue" evidence="2">
    <location>
        <position position="1"/>
    </location>
</feature>